<feature type="compositionally biased region" description="Low complexity" evidence="1">
    <location>
        <begin position="37"/>
        <end position="51"/>
    </location>
</feature>
<evidence type="ECO:0000313" key="2">
    <source>
        <dbReference type="EMBL" id="KAJ6038285.1"/>
    </source>
</evidence>
<evidence type="ECO:0000256" key="1">
    <source>
        <dbReference type="SAM" id="MobiDB-lite"/>
    </source>
</evidence>
<dbReference type="AlphaFoldDB" id="A0AAD6N740"/>
<feature type="compositionally biased region" description="Polar residues" evidence="1">
    <location>
        <begin position="27"/>
        <end position="36"/>
    </location>
</feature>
<comment type="caution">
    <text evidence="2">The sequence shown here is derived from an EMBL/GenBank/DDBJ whole genome shotgun (WGS) entry which is preliminary data.</text>
</comment>
<reference evidence="2" key="2">
    <citation type="submission" date="2023-01" db="EMBL/GenBank/DDBJ databases">
        <authorList>
            <person name="Petersen C."/>
        </authorList>
    </citation>
    <scope>NUCLEOTIDE SEQUENCE</scope>
    <source>
        <strain evidence="2">IBT 15450</strain>
    </source>
</reference>
<dbReference type="Proteomes" id="UP001219568">
    <property type="component" value="Unassembled WGS sequence"/>
</dbReference>
<reference evidence="2" key="1">
    <citation type="journal article" date="2023" name="IMA Fungus">
        <title>Comparative genomic study of the Penicillium genus elucidates a diverse pangenome and 15 lateral gene transfer events.</title>
        <authorList>
            <person name="Petersen C."/>
            <person name="Sorensen T."/>
            <person name="Nielsen M.R."/>
            <person name="Sondergaard T.E."/>
            <person name="Sorensen J.L."/>
            <person name="Fitzpatrick D.A."/>
            <person name="Frisvad J.C."/>
            <person name="Nielsen K.L."/>
        </authorList>
    </citation>
    <scope>NUCLEOTIDE SEQUENCE</scope>
    <source>
        <strain evidence="2">IBT 15450</strain>
    </source>
</reference>
<evidence type="ECO:0000313" key="3">
    <source>
        <dbReference type="Proteomes" id="UP001219568"/>
    </source>
</evidence>
<dbReference type="EMBL" id="JAQJZL010000009">
    <property type="protein sequence ID" value="KAJ6038285.1"/>
    <property type="molecule type" value="Genomic_DNA"/>
</dbReference>
<keyword evidence="3" id="KW-1185">Reference proteome</keyword>
<protein>
    <submittedName>
        <fullName evidence="2">Uncharacterized protein</fullName>
    </submittedName>
</protein>
<gene>
    <name evidence="2" type="ORF">N7460_008056</name>
</gene>
<feature type="region of interest" description="Disordered" evidence="1">
    <location>
        <begin position="22"/>
        <end position="53"/>
    </location>
</feature>
<sequence length="76" mass="8122">MSHHHPHRGEQRRPVANLTVLSRVLHTPSTPRSTRVTKSTPSGTTSGNPSPFCTNAMGRNVVSFGTAMASPVIVAF</sequence>
<organism evidence="2 3">
    <name type="scientific">Penicillium canescens</name>
    <dbReference type="NCBI Taxonomy" id="5083"/>
    <lineage>
        <taxon>Eukaryota</taxon>
        <taxon>Fungi</taxon>
        <taxon>Dikarya</taxon>
        <taxon>Ascomycota</taxon>
        <taxon>Pezizomycotina</taxon>
        <taxon>Eurotiomycetes</taxon>
        <taxon>Eurotiomycetidae</taxon>
        <taxon>Eurotiales</taxon>
        <taxon>Aspergillaceae</taxon>
        <taxon>Penicillium</taxon>
    </lineage>
</organism>
<proteinExistence type="predicted"/>
<name>A0AAD6N740_PENCN</name>
<accession>A0AAD6N740</accession>